<keyword evidence="1" id="KW-0812">Transmembrane</keyword>
<protein>
    <submittedName>
        <fullName evidence="2">Uncharacterized protein</fullName>
    </submittedName>
</protein>
<dbReference type="EMBL" id="JAAXPG010000037">
    <property type="protein sequence ID" value="NKZ01454.1"/>
    <property type="molecule type" value="Genomic_DNA"/>
</dbReference>
<keyword evidence="3" id="KW-1185">Reference proteome</keyword>
<feature type="transmembrane region" description="Helical" evidence="1">
    <location>
        <begin position="6"/>
        <end position="26"/>
    </location>
</feature>
<dbReference type="RefSeq" id="WP_168444179.1">
    <property type="nucleotide sequence ID" value="NZ_JAAXPG010000037.1"/>
</dbReference>
<dbReference type="AlphaFoldDB" id="A0A7X6RT80"/>
<evidence type="ECO:0000313" key="2">
    <source>
        <dbReference type="EMBL" id="NKZ01454.1"/>
    </source>
</evidence>
<accession>A0A7X6RT80</accession>
<comment type="caution">
    <text evidence="2">The sequence shown here is derived from an EMBL/GenBank/DDBJ whole genome shotgun (WGS) entry which is preliminary data.</text>
</comment>
<gene>
    <name evidence="2" type="ORF">HGB44_27825</name>
</gene>
<reference evidence="2 3" key="1">
    <citation type="submission" date="2020-04" db="EMBL/GenBank/DDBJ databases">
        <title>MicrobeNet Type strains.</title>
        <authorList>
            <person name="Nicholson A.C."/>
        </authorList>
    </citation>
    <scope>NUCLEOTIDE SEQUENCE [LARGE SCALE GENOMIC DNA]</scope>
    <source>
        <strain evidence="2 3">ATCC 23612</strain>
    </source>
</reference>
<organism evidence="2 3">
    <name type="scientific">Nocardiopsis alborubida</name>
    <dbReference type="NCBI Taxonomy" id="146802"/>
    <lineage>
        <taxon>Bacteria</taxon>
        <taxon>Bacillati</taxon>
        <taxon>Actinomycetota</taxon>
        <taxon>Actinomycetes</taxon>
        <taxon>Streptosporangiales</taxon>
        <taxon>Nocardiopsidaceae</taxon>
        <taxon>Nocardiopsis</taxon>
    </lineage>
</organism>
<sequence>MGTPEMVWALGAGIAAAGAVLGVWHWRAAPVEAGKWRWLHVPVFTLSVLVSSVVRAGALWGTLAVW</sequence>
<evidence type="ECO:0000313" key="3">
    <source>
        <dbReference type="Proteomes" id="UP000553209"/>
    </source>
</evidence>
<proteinExistence type="predicted"/>
<name>A0A7X6RT80_9ACTN</name>
<evidence type="ECO:0000256" key="1">
    <source>
        <dbReference type="SAM" id="Phobius"/>
    </source>
</evidence>
<dbReference type="Proteomes" id="UP000553209">
    <property type="component" value="Unassembled WGS sequence"/>
</dbReference>
<keyword evidence="1" id="KW-1133">Transmembrane helix</keyword>
<keyword evidence="1" id="KW-0472">Membrane</keyword>
<feature type="transmembrane region" description="Helical" evidence="1">
    <location>
        <begin position="38"/>
        <end position="60"/>
    </location>
</feature>